<keyword evidence="5" id="KW-0378">Hydrolase</keyword>
<dbReference type="AlphaFoldDB" id="A0A0H4XFR7"/>
<dbReference type="OrthoDB" id="9781769at2"/>
<dbReference type="InterPro" id="IPR023214">
    <property type="entry name" value="HAD_sf"/>
</dbReference>
<dbReference type="InterPro" id="IPR036412">
    <property type="entry name" value="HAD-like_sf"/>
</dbReference>
<dbReference type="Pfam" id="PF13419">
    <property type="entry name" value="HAD_2"/>
    <property type="match status" value="1"/>
</dbReference>
<dbReference type="PANTHER" id="PTHR43434">
    <property type="entry name" value="PHOSPHOGLYCOLATE PHOSPHATASE"/>
    <property type="match status" value="1"/>
</dbReference>
<evidence type="ECO:0000256" key="1">
    <source>
        <dbReference type="ARBA" id="ARBA00000830"/>
    </source>
</evidence>
<proteinExistence type="inferred from homology"/>
<evidence type="ECO:0000256" key="3">
    <source>
        <dbReference type="ARBA" id="ARBA00006171"/>
    </source>
</evidence>
<evidence type="ECO:0000256" key="2">
    <source>
        <dbReference type="ARBA" id="ARBA00004818"/>
    </source>
</evidence>
<reference evidence="5 6" key="1">
    <citation type="journal article" date="2016" name="PLoS ONE">
        <title>Complete Genome Sequence and Comparative Genomics of a Novel Myxobacterium Myxococcus hansupus.</title>
        <authorList>
            <person name="Sharma G."/>
            <person name="Narwani T."/>
            <person name="Subramanian S."/>
        </authorList>
    </citation>
    <scope>NUCLEOTIDE SEQUENCE [LARGE SCALE GENOMIC DNA]</scope>
    <source>
        <strain evidence="6">mixupus</strain>
    </source>
</reference>
<gene>
    <name evidence="5" type="ORF">A176_003949</name>
</gene>
<dbReference type="EMBL" id="CP012109">
    <property type="protein sequence ID" value="AKQ67037.1"/>
    <property type="molecule type" value="Genomic_DNA"/>
</dbReference>
<dbReference type="Proteomes" id="UP000009026">
    <property type="component" value="Chromosome"/>
</dbReference>
<evidence type="ECO:0000256" key="4">
    <source>
        <dbReference type="ARBA" id="ARBA00013078"/>
    </source>
</evidence>
<dbReference type="SUPFAM" id="SSF56784">
    <property type="entry name" value="HAD-like"/>
    <property type="match status" value="1"/>
</dbReference>
<dbReference type="eggNOG" id="COG0546">
    <property type="taxonomic scope" value="Bacteria"/>
</dbReference>
<sequence>MEAMRPTVLLFDIDGTLVTTGGAGRRSMEAAFEKLHGRRDACDSFAMSGMTDRAIVRKAMQIIGVEDSTEAIDAVIHAYVTHLAEEVHKVDDQRYRVFPGMREAVLEARSRQGFAVGLGTGNVRTGARVKLERVSIYDQFGFGGFGCDNEDRTELIRCGAKAGAAQLGVPMEECRVVIIGDTPKDVHAALGIGAECIGVGTGTFKIEALIEAGATAAFPDFSHPDAMATLLGGR</sequence>
<dbReference type="RefSeq" id="WP_021781611.1">
    <property type="nucleotide sequence ID" value="NZ_CP012109.1"/>
</dbReference>
<dbReference type="Gene3D" id="1.10.150.240">
    <property type="entry name" value="Putative phosphatase, domain 2"/>
    <property type="match status" value="1"/>
</dbReference>
<dbReference type="PROSITE" id="PS01228">
    <property type="entry name" value="COF_1"/>
    <property type="match status" value="1"/>
</dbReference>
<protein>
    <recommendedName>
        <fullName evidence="4">phosphoglycolate phosphatase</fullName>
        <ecNumber evidence="4">3.1.3.18</ecNumber>
    </recommendedName>
</protein>
<comment type="pathway">
    <text evidence="2">Organic acid metabolism; glycolate biosynthesis; glycolate from 2-phosphoglycolate: step 1/1.</text>
</comment>
<organism evidence="5 6">
    <name type="scientific">Pseudomyxococcus hansupus</name>
    <dbReference type="NCBI Taxonomy" id="1297742"/>
    <lineage>
        <taxon>Bacteria</taxon>
        <taxon>Pseudomonadati</taxon>
        <taxon>Myxococcota</taxon>
        <taxon>Myxococcia</taxon>
        <taxon>Myxococcales</taxon>
        <taxon>Cystobacterineae</taxon>
        <taxon>Myxococcaceae</taxon>
        <taxon>Pseudomyxococcus</taxon>
    </lineage>
</organism>
<dbReference type="Gene3D" id="3.40.50.1000">
    <property type="entry name" value="HAD superfamily/HAD-like"/>
    <property type="match status" value="1"/>
</dbReference>
<comment type="similarity">
    <text evidence="3">Belongs to the HAD-like hydrolase superfamily. CbbY/CbbZ/Gph/YieH family.</text>
</comment>
<keyword evidence="6" id="KW-1185">Reference proteome</keyword>
<dbReference type="PANTHER" id="PTHR43434:SF1">
    <property type="entry name" value="PHOSPHOGLYCOLATE PHOSPHATASE"/>
    <property type="match status" value="1"/>
</dbReference>
<dbReference type="PATRIC" id="fig|1297742.4.peg.3990"/>
<dbReference type="GO" id="GO:0008967">
    <property type="term" value="F:phosphoglycolate phosphatase activity"/>
    <property type="evidence" value="ECO:0007669"/>
    <property type="project" value="UniProtKB-EC"/>
</dbReference>
<dbReference type="KEGG" id="mym:A176_003949"/>
<dbReference type="InterPro" id="IPR041492">
    <property type="entry name" value="HAD_2"/>
</dbReference>
<dbReference type="STRING" id="1297742.A176_003949"/>
<accession>A0A0H4XFR7</accession>
<dbReference type="InterPro" id="IPR050155">
    <property type="entry name" value="HAD-like_hydrolase_sf"/>
</dbReference>
<dbReference type="InterPro" id="IPR023198">
    <property type="entry name" value="PGP-like_dom2"/>
</dbReference>
<comment type="catalytic activity">
    <reaction evidence="1">
        <text>2-phosphoglycolate + H2O = glycolate + phosphate</text>
        <dbReference type="Rhea" id="RHEA:14369"/>
        <dbReference type="ChEBI" id="CHEBI:15377"/>
        <dbReference type="ChEBI" id="CHEBI:29805"/>
        <dbReference type="ChEBI" id="CHEBI:43474"/>
        <dbReference type="ChEBI" id="CHEBI:58033"/>
        <dbReference type="EC" id="3.1.3.18"/>
    </reaction>
</comment>
<dbReference type="EC" id="3.1.3.18" evidence="4"/>
<evidence type="ECO:0000313" key="5">
    <source>
        <dbReference type="EMBL" id="AKQ67037.1"/>
    </source>
</evidence>
<name>A0A0H4XFR7_9BACT</name>
<dbReference type="GO" id="GO:0006281">
    <property type="term" value="P:DNA repair"/>
    <property type="evidence" value="ECO:0007669"/>
    <property type="project" value="TreeGrafter"/>
</dbReference>
<evidence type="ECO:0000313" key="6">
    <source>
        <dbReference type="Proteomes" id="UP000009026"/>
    </source>
</evidence>